<dbReference type="Pfam" id="PF00619">
    <property type="entry name" value="CARD"/>
    <property type="match status" value="1"/>
</dbReference>
<dbReference type="GO" id="GO:0042981">
    <property type="term" value="P:regulation of apoptotic process"/>
    <property type="evidence" value="ECO:0007669"/>
    <property type="project" value="InterPro"/>
</dbReference>
<dbReference type="OrthoDB" id="6162777at2759"/>
<feature type="compositionally biased region" description="Polar residues" evidence="1">
    <location>
        <begin position="449"/>
        <end position="461"/>
    </location>
</feature>
<dbReference type="PROSITE" id="PS50209">
    <property type="entry name" value="CARD"/>
    <property type="match status" value="1"/>
</dbReference>
<feature type="compositionally biased region" description="Basic and acidic residues" evidence="1">
    <location>
        <begin position="122"/>
        <end position="137"/>
    </location>
</feature>
<accession>A0A8W8NM21</accession>
<reference evidence="3" key="1">
    <citation type="submission" date="2022-08" db="UniProtKB">
        <authorList>
            <consortium name="EnsemblMetazoa"/>
        </authorList>
    </citation>
    <scope>IDENTIFICATION</scope>
    <source>
        <strain evidence="3">05x7-T-G4-1.051#20</strain>
    </source>
</reference>
<organism evidence="3 4">
    <name type="scientific">Magallana gigas</name>
    <name type="common">Pacific oyster</name>
    <name type="synonym">Crassostrea gigas</name>
    <dbReference type="NCBI Taxonomy" id="29159"/>
    <lineage>
        <taxon>Eukaryota</taxon>
        <taxon>Metazoa</taxon>
        <taxon>Spiralia</taxon>
        <taxon>Lophotrochozoa</taxon>
        <taxon>Mollusca</taxon>
        <taxon>Bivalvia</taxon>
        <taxon>Autobranchia</taxon>
        <taxon>Pteriomorphia</taxon>
        <taxon>Ostreida</taxon>
        <taxon>Ostreoidea</taxon>
        <taxon>Ostreidae</taxon>
        <taxon>Magallana</taxon>
    </lineage>
</organism>
<dbReference type="GO" id="GO:0002020">
    <property type="term" value="F:protease binding"/>
    <property type="evidence" value="ECO:0007669"/>
    <property type="project" value="InterPro"/>
</dbReference>
<feature type="region of interest" description="Disordered" evidence="1">
    <location>
        <begin position="448"/>
        <end position="480"/>
    </location>
</feature>
<feature type="domain" description="CARD" evidence="2">
    <location>
        <begin position="131"/>
        <end position="220"/>
    </location>
</feature>
<dbReference type="AlphaFoldDB" id="A0A8W8NM21"/>
<dbReference type="SMART" id="SM00114">
    <property type="entry name" value="CARD"/>
    <property type="match status" value="1"/>
</dbReference>
<sequence>MGDKSEDELDVEDLSEKIKKLEREKELLERKNMKKKHAELTRSIGQLRKQSEPEPHPTSLSPSIDKNYPSRGIREPVDGDFGNLLSEQRDRLRDLQRRSGERLSAEHQLRSRDLDQSDSDSEERQNLDKVMSQEHKNKLQQNRGELVENMTPEEIFNVLIASQVITTAEVRRIKEKSPLESQNEELLNILIRRPDRAFYEFVKSLRRTLQGHLADLLEDSPQQRRTPKRKRRTGDLNISVNCEEVSSLPASKKPTCSCGEVEEQILIMAKTAYKAIRRRDNTPASFEQFKKELSQTNEIVKESMEIMHTLKILCKHGDLDISYGSVIFCIRCKSLACVHEIWKMYTSGSLQSLFQKTFVTTDLLEKFCVTKVRLKVEICEKEYKRCLKELGGKEFRSKKIKPFRVLRSNPATCMSENTDSISSMKSRSPYFNSSIRKRKAFTEIEKNTCESPQSLKQKNSPQLPPLYSLRSRTNGAYSSV</sequence>
<dbReference type="PANTHER" id="PTHR15034">
    <property type="entry name" value="DEATH DOMAIN-CONTAINING PROTEIN CRADD"/>
    <property type="match status" value="1"/>
</dbReference>
<dbReference type="GO" id="GO:0070513">
    <property type="term" value="F:death domain binding"/>
    <property type="evidence" value="ECO:0007669"/>
    <property type="project" value="InterPro"/>
</dbReference>
<feature type="region of interest" description="Disordered" evidence="1">
    <location>
        <begin position="97"/>
        <end position="140"/>
    </location>
</feature>
<keyword evidence="4" id="KW-1185">Reference proteome</keyword>
<dbReference type="PANTHER" id="PTHR15034:SF5">
    <property type="entry name" value="DEATH DOMAIN-CONTAINING PROTEIN CRADD"/>
    <property type="match status" value="1"/>
</dbReference>
<evidence type="ECO:0000313" key="4">
    <source>
        <dbReference type="Proteomes" id="UP000005408"/>
    </source>
</evidence>
<dbReference type="InterPro" id="IPR001315">
    <property type="entry name" value="CARD"/>
</dbReference>
<dbReference type="OMA" id="LKVEICE"/>
<dbReference type="SUPFAM" id="SSF47986">
    <property type="entry name" value="DEATH domain"/>
    <property type="match status" value="1"/>
</dbReference>
<feature type="compositionally biased region" description="Polar residues" evidence="1">
    <location>
        <begin position="470"/>
        <end position="480"/>
    </location>
</feature>
<evidence type="ECO:0000259" key="2">
    <source>
        <dbReference type="PROSITE" id="PS50209"/>
    </source>
</evidence>
<evidence type="ECO:0000313" key="3">
    <source>
        <dbReference type="EnsemblMetazoa" id="G7926.1:cds"/>
    </source>
</evidence>
<name>A0A8W8NM21_MAGGI</name>
<proteinExistence type="predicted"/>
<protein>
    <recommendedName>
        <fullName evidence="2">CARD domain-containing protein</fullName>
    </recommendedName>
</protein>
<evidence type="ECO:0000256" key="1">
    <source>
        <dbReference type="SAM" id="MobiDB-lite"/>
    </source>
</evidence>
<dbReference type="CDD" id="cd01671">
    <property type="entry name" value="CARD"/>
    <property type="match status" value="1"/>
</dbReference>
<feature type="region of interest" description="Disordered" evidence="1">
    <location>
        <begin position="27"/>
        <end position="84"/>
    </location>
</feature>
<dbReference type="EnsemblMetazoa" id="G7926.1">
    <property type="protein sequence ID" value="G7926.1:cds"/>
    <property type="gene ID" value="G7926"/>
</dbReference>
<dbReference type="InterPro" id="IPR011029">
    <property type="entry name" value="DEATH-like_dom_sf"/>
</dbReference>
<feature type="compositionally biased region" description="Basic and acidic residues" evidence="1">
    <location>
        <begin position="97"/>
        <end position="115"/>
    </location>
</feature>
<dbReference type="Proteomes" id="UP000005408">
    <property type="component" value="Unassembled WGS sequence"/>
</dbReference>
<dbReference type="InterPro" id="IPR037939">
    <property type="entry name" value="CRADD"/>
</dbReference>
<dbReference type="Gene3D" id="1.10.533.10">
    <property type="entry name" value="Death Domain, Fas"/>
    <property type="match status" value="1"/>
</dbReference>
<dbReference type="EnsemblMetazoa" id="G7926.4">
    <property type="protein sequence ID" value="G7926.4:cds"/>
    <property type="gene ID" value="G7926"/>
</dbReference>